<dbReference type="AlphaFoldDB" id="A0A383CGW4"/>
<evidence type="ECO:0000313" key="1">
    <source>
        <dbReference type="EMBL" id="SVE31626.1"/>
    </source>
</evidence>
<accession>A0A383CGW4</accession>
<feature type="non-terminal residue" evidence="1">
    <location>
        <position position="116"/>
    </location>
</feature>
<organism evidence="1">
    <name type="scientific">marine metagenome</name>
    <dbReference type="NCBI Taxonomy" id="408172"/>
    <lineage>
        <taxon>unclassified sequences</taxon>
        <taxon>metagenomes</taxon>
        <taxon>ecological metagenomes</taxon>
    </lineage>
</organism>
<dbReference type="EMBL" id="UINC01208866">
    <property type="protein sequence ID" value="SVE31626.1"/>
    <property type="molecule type" value="Genomic_DNA"/>
</dbReference>
<sequence>MDLKPEFPESLELSIQNPSRMLGETVSGSKAWCSAELSQEDWTINLNEEAMKEFHIMAEKISNNPLPNLLRTHEEFEIPHLKETASSIRDVLDQGCGFCVMEQRPMETIPEPILVD</sequence>
<gene>
    <name evidence="1" type="ORF">METZ01_LOCUS484480</name>
</gene>
<name>A0A383CGW4_9ZZZZ</name>
<proteinExistence type="predicted"/>
<reference evidence="1" key="1">
    <citation type="submission" date="2018-05" db="EMBL/GenBank/DDBJ databases">
        <authorList>
            <person name="Lanie J.A."/>
            <person name="Ng W.-L."/>
            <person name="Kazmierczak K.M."/>
            <person name="Andrzejewski T.M."/>
            <person name="Davidsen T.M."/>
            <person name="Wayne K.J."/>
            <person name="Tettelin H."/>
            <person name="Glass J.I."/>
            <person name="Rusch D."/>
            <person name="Podicherti R."/>
            <person name="Tsui H.-C.T."/>
            <person name="Winkler M.E."/>
        </authorList>
    </citation>
    <scope>NUCLEOTIDE SEQUENCE</scope>
</reference>
<protein>
    <submittedName>
        <fullName evidence="1">Uncharacterized protein</fullName>
    </submittedName>
</protein>